<evidence type="ECO:0000256" key="2">
    <source>
        <dbReference type="PIRSR" id="PIRSR018249-2"/>
    </source>
</evidence>
<feature type="binding site" evidence="2">
    <location>
        <position position="80"/>
    </location>
    <ligand>
        <name>S-adenosyl-L-methionine</name>
        <dbReference type="ChEBI" id="CHEBI:59789"/>
    </ligand>
</feature>
<keyword evidence="6" id="KW-1185">Reference proteome</keyword>
<keyword evidence="5" id="KW-0808">Transferase</keyword>
<evidence type="ECO:0000256" key="1">
    <source>
        <dbReference type="PIRSR" id="PIRSR018249-1"/>
    </source>
</evidence>
<name>A0A161XZI5_9BACI</name>
<dbReference type="OrthoDB" id="5522265at2"/>
<keyword evidence="2" id="KW-0949">S-adenosyl-L-methionine</keyword>
<sequence>MTKKIKSAELVSEFVAAFRCPLCKSSMRVVDLKSLICSKNHTFDFTKQGYVNLMTRSSTSHYKKELFEARRKIIMESDLYTFVHEAIARSIKEYMDVSFKPLMVADVGCGEGSHLQRILDECKVSAMTGVGLDISKEGIAMAAKRYENQIWLVGDLATSPLADQSFHVILNILSPANYKEFKRILVEDGLVIKVIPRPHYLKELRNELFDHNEKKVYKNDQTVSLFKKHLHLLDVQHLCYTKNLNKADLKHLVQMTPLAWSADKERIDAFINRDSAEIMVDLEILVGVKKISATRMGAANHGKSID</sequence>
<dbReference type="Pfam" id="PF21302">
    <property type="entry name" value="Zn_ribbon_RlmA"/>
    <property type="match status" value="1"/>
</dbReference>
<accession>A0A161XZI5</accession>
<feature type="binding site" evidence="2">
    <location>
        <position position="200"/>
    </location>
    <ligand>
        <name>S-adenosyl-L-methionine</name>
        <dbReference type="ChEBI" id="CHEBI:59789"/>
    </ligand>
</feature>
<feature type="binding site" evidence="1">
    <location>
        <position position="23"/>
    </location>
    <ligand>
        <name>Zn(2+)</name>
        <dbReference type="ChEBI" id="CHEBI:29105"/>
    </ligand>
</feature>
<dbReference type="EMBL" id="LWBR01000075">
    <property type="protein sequence ID" value="KZN94732.1"/>
    <property type="molecule type" value="Genomic_DNA"/>
</dbReference>
<keyword evidence="5" id="KW-0489">Methyltransferase</keyword>
<dbReference type="GO" id="GO:0008168">
    <property type="term" value="F:methyltransferase activity"/>
    <property type="evidence" value="ECO:0007669"/>
    <property type="project" value="UniProtKB-KW"/>
</dbReference>
<feature type="domain" description="Methyltransferase" evidence="3">
    <location>
        <begin position="104"/>
        <end position="174"/>
    </location>
</feature>
<dbReference type="GO" id="GO:0032259">
    <property type="term" value="P:methylation"/>
    <property type="evidence" value="ECO:0007669"/>
    <property type="project" value="UniProtKB-KW"/>
</dbReference>
<dbReference type="CDD" id="cd02440">
    <property type="entry name" value="AdoMet_MTases"/>
    <property type="match status" value="1"/>
</dbReference>
<evidence type="ECO:0000259" key="3">
    <source>
        <dbReference type="Pfam" id="PF13649"/>
    </source>
</evidence>
<evidence type="ECO:0000313" key="6">
    <source>
        <dbReference type="Proteomes" id="UP000076476"/>
    </source>
</evidence>
<gene>
    <name evidence="5" type="ORF">AZI98_17190</name>
</gene>
<keyword evidence="1" id="KW-0479">Metal-binding</keyword>
<protein>
    <submittedName>
        <fullName evidence="5">SAM-dependent methyltransferase</fullName>
    </submittedName>
</protein>
<feature type="binding site" evidence="1">
    <location>
        <position position="41"/>
    </location>
    <ligand>
        <name>Zn(2+)</name>
        <dbReference type="ChEBI" id="CHEBI:29105"/>
    </ligand>
</feature>
<dbReference type="PIRSF" id="PIRSF018249">
    <property type="entry name" value="MyrA_prd"/>
    <property type="match status" value="1"/>
</dbReference>
<comment type="caution">
    <text evidence="5">The sequence shown here is derived from an EMBL/GenBank/DDBJ whole genome shotgun (WGS) entry which is preliminary data.</text>
</comment>
<dbReference type="InterPro" id="IPR048647">
    <property type="entry name" value="RlmA_N"/>
</dbReference>
<dbReference type="RefSeq" id="WP_063389481.1">
    <property type="nucleotide sequence ID" value="NZ_LWBR01000075.1"/>
</dbReference>
<feature type="binding site" evidence="2">
    <location>
        <begin position="111"/>
        <end position="112"/>
    </location>
    <ligand>
        <name>S-adenosyl-L-methionine</name>
        <dbReference type="ChEBI" id="CHEBI:59789"/>
    </ligand>
</feature>
<dbReference type="Gene3D" id="3.40.50.150">
    <property type="entry name" value="Vaccinia Virus protein VP39"/>
    <property type="match status" value="1"/>
</dbReference>
<dbReference type="InterPro" id="IPR029063">
    <property type="entry name" value="SAM-dependent_MTases_sf"/>
</dbReference>
<keyword evidence="1" id="KW-0862">Zinc</keyword>
<feature type="binding site" evidence="1">
    <location>
        <position position="37"/>
    </location>
    <ligand>
        <name>Zn(2+)</name>
        <dbReference type="ChEBI" id="CHEBI:29105"/>
    </ligand>
</feature>
<dbReference type="InterPro" id="IPR041698">
    <property type="entry name" value="Methyltransf_25"/>
</dbReference>
<reference evidence="5 6" key="1">
    <citation type="submission" date="2016-04" db="EMBL/GenBank/DDBJ databases">
        <title>Draft genome sequence of Aeribacillus pallidus 8m3 from petroleum reservoir.</title>
        <authorList>
            <person name="Poltaraus A.B."/>
            <person name="Nazina T.N."/>
            <person name="Tourova T.P."/>
            <person name="Malakho S.M."/>
            <person name="Korshunova A.V."/>
            <person name="Sokolova D.S."/>
        </authorList>
    </citation>
    <scope>NUCLEOTIDE SEQUENCE [LARGE SCALE GENOMIC DNA]</scope>
    <source>
        <strain evidence="5 6">8m3</strain>
    </source>
</reference>
<dbReference type="SUPFAM" id="SSF53335">
    <property type="entry name" value="S-adenosyl-L-methionine-dependent methyltransferases"/>
    <property type="match status" value="1"/>
</dbReference>
<dbReference type="GO" id="GO:0046872">
    <property type="term" value="F:metal ion binding"/>
    <property type="evidence" value="ECO:0007669"/>
    <property type="project" value="UniProtKB-KW"/>
</dbReference>
<feature type="domain" description="23S rRNA (guanine(745)-N(1))-methyltransferase N-terminal" evidence="4">
    <location>
        <begin position="18"/>
        <end position="54"/>
    </location>
</feature>
<organism evidence="5 6">
    <name type="scientific">Aeribacillus pallidus</name>
    <dbReference type="NCBI Taxonomy" id="33936"/>
    <lineage>
        <taxon>Bacteria</taxon>
        <taxon>Bacillati</taxon>
        <taxon>Bacillota</taxon>
        <taxon>Bacilli</taxon>
        <taxon>Bacillales</taxon>
        <taxon>Bacillaceae</taxon>
        <taxon>Aeribacillus</taxon>
    </lineage>
</organism>
<evidence type="ECO:0000259" key="4">
    <source>
        <dbReference type="Pfam" id="PF21302"/>
    </source>
</evidence>
<proteinExistence type="predicted"/>
<evidence type="ECO:0000313" key="5">
    <source>
        <dbReference type="EMBL" id="KZN94732.1"/>
    </source>
</evidence>
<dbReference type="STRING" id="33936.AZI98_17190"/>
<dbReference type="InterPro" id="IPR016718">
    <property type="entry name" value="rRNA_m1G-MeTrfase_A_prd"/>
</dbReference>
<dbReference type="AlphaFoldDB" id="A0A161XZI5"/>
<dbReference type="Pfam" id="PF13649">
    <property type="entry name" value="Methyltransf_25"/>
    <property type="match status" value="1"/>
</dbReference>
<dbReference type="Proteomes" id="UP000076476">
    <property type="component" value="Unassembled WGS sequence"/>
</dbReference>
<feature type="binding site" evidence="1">
    <location>
        <position position="20"/>
    </location>
    <ligand>
        <name>Zn(2+)</name>
        <dbReference type="ChEBI" id="CHEBI:29105"/>
    </ligand>
</feature>